<dbReference type="EMBL" id="CYZO01000004">
    <property type="protein sequence ID" value="CUN64308.1"/>
    <property type="molecule type" value="Genomic_DNA"/>
</dbReference>
<evidence type="ECO:0000256" key="2">
    <source>
        <dbReference type="HAMAP-Rule" id="MF_01477"/>
    </source>
</evidence>
<name>A0A173YNF0_9FIRM</name>
<reference evidence="3 4" key="1">
    <citation type="submission" date="2015-09" db="EMBL/GenBank/DDBJ databases">
        <authorList>
            <consortium name="Pathogen Informatics"/>
        </authorList>
    </citation>
    <scope>NUCLEOTIDE SEQUENCE [LARGE SCALE GENOMIC DNA]</scope>
    <source>
        <strain evidence="3 4">2789STDY5834841</strain>
    </source>
</reference>
<dbReference type="InterPro" id="IPR043519">
    <property type="entry name" value="NT_sf"/>
</dbReference>
<dbReference type="PANTHER" id="PTHR21043">
    <property type="entry name" value="IOJAP SUPERFAMILY ORTHOLOG"/>
    <property type="match status" value="1"/>
</dbReference>
<comment type="subunit">
    <text evidence="2">Interacts with ribosomal protein uL14 (rplN).</text>
</comment>
<evidence type="ECO:0000256" key="1">
    <source>
        <dbReference type="ARBA" id="ARBA00010574"/>
    </source>
</evidence>
<dbReference type="InterPro" id="IPR004394">
    <property type="entry name" value="Iojap/RsfS/C7orf30"/>
</dbReference>
<dbReference type="Pfam" id="PF02410">
    <property type="entry name" value="RsfS"/>
    <property type="match status" value="1"/>
</dbReference>
<keyword evidence="2" id="KW-0678">Repressor</keyword>
<comment type="function">
    <text evidence="2">Functions as a ribosomal silencing factor. Interacts with ribosomal protein uL14 (rplN), blocking formation of intersubunit bridge B8. Prevents association of the 30S and 50S ribosomal subunits and the formation of functional ribosomes, thus repressing translation.</text>
</comment>
<dbReference type="GeneID" id="97328687"/>
<dbReference type="AlphaFoldDB" id="A0A173YNF0"/>
<comment type="similarity">
    <text evidence="1 2">Belongs to the Iojap/RsfS family.</text>
</comment>
<keyword evidence="2" id="KW-0810">Translation regulation</keyword>
<proteinExistence type="inferred from homology"/>
<dbReference type="GO" id="GO:0042256">
    <property type="term" value="P:cytosolic ribosome assembly"/>
    <property type="evidence" value="ECO:0007669"/>
    <property type="project" value="UniProtKB-UniRule"/>
</dbReference>
<dbReference type="NCBIfam" id="TIGR00090">
    <property type="entry name" value="rsfS_iojap_ybeB"/>
    <property type="match status" value="1"/>
</dbReference>
<dbReference type="SUPFAM" id="SSF81301">
    <property type="entry name" value="Nucleotidyltransferase"/>
    <property type="match status" value="1"/>
</dbReference>
<organism evidence="3 4">
    <name type="scientific">[Ruminococcus] torques</name>
    <dbReference type="NCBI Taxonomy" id="33039"/>
    <lineage>
        <taxon>Bacteria</taxon>
        <taxon>Bacillati</taxon>
        <taxon>Bacillota</taxon>
        <taxon>Clostridia</taxon>
        <taxon>Lachnospirales</taxon>
        <taxon>Lachnospiraceae</taxon>
        <taxon>Mediterraneibacter</taxon>
    </lineage>
</organism>
<dbReference type="PANTHER" id="PTHR21043:SF0">
    <property type="entry name" value="MITOCHONDRIAL ASSEMBLY OF RIBOSOMAL LARGE SUBUNIT PROTEIN 1"/>
    <property type="match status" value="1"/>
</dbReference>
<sequence>MTQSKKMARIAYDALNEKKGEDIKIIDIAEVSTLGDYFVIANGNSSSQVTALVDNVEEEMHKAGFSLRQREGRASGSWILLDFGDVIIHVFDKESRDFYNIERAWKDGKEITVKDLD</sequence>
<dbReference type="GO" id="GO:0043023">
    <property type="term" value="F:ribosomal large subunit binding"/>
    <property type="evidence" value="ECO:0007669"/>
    <property type="project" value="TreeGrafter"/>
</dbReference>
<dbReference type="GO" id="GO:0017148">
    <property type="term" value="P:negative regulation of translation"/>
    <property type="evidence" value="ECO:0007669"/>
    <property type="project" value="UniProtKB-UniRule"/>
</dbReference>
<evidence type="ECO:0000313" key="3">
    <source>
        <dbReference type="EMBL" id="CUN64308.1"/>
    </source>
</evidence>
<dbReference type="Gene3D" id="3.30.460.10">
    <property type="entry name" value="Beta Polymerase, domain 2"/>
    <property type="match status" value="1"/>
</dbReference>
<dbReference type="GO" id="GO:0005737">
    <property type="term" value="C:cytoplasm"/>
    <property type="evidence" value="ECO:0007669"/>
    <property type="project" value="UniProtKB-SubCell"/>
</dbReference>
<dbReference type="RefSeq" id="WP_009242658.1">
    <property type="nucleotide sequence ID" value="NZ_AP028249.1"/>
</dbReference>
<keyword evidence="2" id="KW-0963">Cytoplasm</keyword>
<dbReference type="HAMAP" id="MF_01477">
    <property type="entry name" value="Iojap_RsfS"/>
    <property type="match status" value="1"/>
</dbReference>
<evidence type="ECO:0000313" key="4">
    <source>
        <dbReference type="Proteomes" id="UP000095787"/>
    </source>
</evidence>
<gene>
    <name evidence="3" type="primary">ybeB</name>
    <name evidence="2" type="synonym">rsfS</name>
    <name evidence="3" type="ORF">ERS852456_00438</name>
</gene>
<dbReference type="Proteomes" id="UP000095787">
    <property type="component" value="Unassembled WGS sequence"/>
</dbReference>
<accession>A0A173YNF0</accession>
<protein>
    <recommendedName>
        <fullName evidence="2">Ribosomal silencing factor RsfS</fullName>
    </recommendedName>
</protein>
<comment type="subcellular location">
    <subcellularLocation>
        <location evidence="2">Cytoplasm</location>
    </subcellularLocation>
</comment>
<dbReference type="GO" id="GO:0090071">
    <property type="term" value="P:negative regulation of ribosome biogenesis"/>
    <property type="evidence" value="ECO:0007669"/>
    <property type="project" value="UniProtKB-UniRule"/>
</dbReference>